<dbReference type="GO" id="GO:0032259">
    <property type="term" value="P:methylation"/>
    <property type="evidence" value="ECO:0007669"/>
    <property type="project" value="UniProtKB-KW"/>
</dbReference>
<dbReference type="EMBL" id="CENE01000020">
    <property type="protein sequence ID" value="CEQ42054.1"/>
    <property type="molecule type" value="Genomic_DNA"/>
</dbReference>
<evidence type="ECO:0000256" key="5">
    <source>
        <dbReference type="ARBA" id="ARBA00035662"/>
    </source>
</evidence>
<dbReference type="PANTHER" id="PTHR45790:SF6">
    <property type="entry name" value="UROPORPHYRINOGEN-III C-METHYLTRANSFERASE"/>
    <property type="match status" value="1"/>
</dbReference>
<dbReference type="Gene3D" id="3.40.1010.10">
    <property type="entry name" value="Cobalt-precorrin-4 Transmethylase, Domain 1"/>
    <property type="match status" value="1"/>
</dbReference>
<name>A0A0D6EQ17_SPOSA</name>
<feature type="compositionally biased region" description="Low complexity" evidence="6">
    <location>
        <begin position="191"/>
        <end position="200"/>
    </location>
</feature>
<reference evidence="9" key="1">
    <citation type="submission" date="2015-02" db="EMBL/GenBank/DDBJ databases">
        <authorList>
            <person name="Gon?alves P."/>
        </authorList>
    </citation>
    <scope>NUCLEOTIDE SEQUENCE [LARGE SCALE GENOMIC DNA]</scope>
</reference>
<dbReference type="SUPFAM" id="SSF75615">
    <property type="entry name" value="Siroheme synthase middle domains-like"/>
    <property type="match status" value="1"/>
</dbReference>
<dbReference type="CDD" id="cd11642">
    <property type="entry name" value="SUMT"/>
    <property type="match status" value="1"/>
</dbReference>
<proteinExistence type="inferred from homology"/>
<dbReference type="AlphaFoldDB" id="A0A0D6EQ17"/>
<evidence type="ECO:0000259" key="7">
    <source>
        <dbReference type="Pfam" id="PF00590"/>
    </source>
</evidence>
<feature type="compositionally biased region" description="Polar residues" evidence="6">
    <location>
        <begin position="299"/>
        <end position="310"/>
    </location>
</feature>
<accession>A0A0D6EQ17</accession>
<dbReference type="GO" id="GO:0004851">
    <property type="term" value="F:uroporphyrin-III C-methyltransferase activity"/>
    <property type="evidence" value="ECO:0007669"/>
    <property type="project" value="TreeGrafter"/>
</dbReference>
<keyword evidence="3" id="KW-0808">Transferase</keyword>
<evidence type="ECO:0000256" key="3">
    <source>
        <dbReference type="ARBA" id="ARBA00022679"/>
    </source>
</evidence>
<feature type="region of interest" description="Disordered" evidence="6">
    <location>
        <begin position="191"/>
        <end position="212"/>
    </location>
</feature>
<dbReference type="InterPro" id="IPR006366">
    <property type="entry name" value="CobA/CysG_C"/>
</dbReference>
<protein>
    <submittedName>
        <fullName evidence="8">SPOSA6832_03826-mRNA-1:cds</fullName>
    </submittedName>
</protein>
<evidence type="ECO:0000256" key="4">
    <source>
        <dbReference type="ARBA" id="ARBA00022691"/>
    </source>
</evidence>
<feature type="region of interest" description="Disordered" evidence="6">
    <location>
        <begin position="344"/>
        <end position="372"/>
    </location>
</feature>
<dbReference type="InterPro" id="IPR014777">
    <property type="entry name" value="4pyrrole_Mease_sub1"/>
</dbReference>
<feature type="region of interest" description="Disordered" evidence="6">
    <location>
        <begin position="257"/>
        <end position="310"/>
    </location>
</feature>
<evidence type="ECO:0000313" key="9">
    <source>
        <dbReference type="Proteomes" id="UP000243876"/>
    </source>
</evidence>
<evidence type="ECO:0000256" key="1">
    <source>
        <dbReference type="ARBA" id="ARBA00022481"/>
    </source>
</evidence>
<dbReference type="InterPro" id="IPR035996">
    <property type="entry name" value="4pyrrol_Methylase_sf"/>
</dbReference>
<dbReference type="InterPro" id="IPR000878">
    <property type="entry name" value="4pyrrol_Mease"/>
</dbReference>
<dbReference type="InterPro" id="IPR050161">
    <property type="entry name" value="Siro_Cobalamin_biosynth"/>
</dbReference>
<sequence>MPSYPTPQAGASLLLSFSPASSHDPTDPPPTLLLLGPTRISALRAFSALEAGYKVVIGGPSPTLASAASSSAAETTTTSSWDSELLHRLQTSQLSHIPFSLSPSASQADWSTWFTSAESSNLLHGVTLIGLSDTLVSGSNNLALRRTLESAKAFRAEAKKRRFVVNVADRPELSDFSWMVSHRFDLVYPTSSSASPASSTQHADTPPKSPLQLALTTNSSACRLATRLRREIVASLPKSVGAAVLAVSELRKELKEEAAREKEEQEEGAVLGEGDSEETEGVGLNRPVEQLSREKSRFNGKTPSTSDWTTSNAQLTRMRYVAQLSEYWPLDRLATVSLASISAPSSPLSTSRPSSPLPSLSATPASEEPSHHSLSIAPISHTSQTRGRILLLGTGPGSPLLLTRLAYLLLTTSDPASPFYIDLFLTDKLVPSPILDLIPPSRRSGVVIARKYPGNAEAAQDELMRLAVEGAREGKTVLRMKQGDPFLYGRGGEEVLHFRKHGFESVVIPGLSSCLAGPTIAGIPVTQRGVAESLVVCTGVGRGGRDVQVAGYERGKTLAVLMGVARLRALVHSLVHHPTAPYPPYLPIALIERATSPDQRVVASTLERLADVLETLPPHRPPGMIVVGWAVMCLDGEGDMTILDDPEDEQRETRDQERVEKWAGAMGYRVREGLGETWRSVVEGVLDEAEHR</sequence>
<keyword evidence="2" id="KW-0489">Methyltransferase</keyword>
<dbReference type="FunFam" id="3.40.1010.10:FF:000006">
    <property type="entry name" value="Siroheme synthase, putative"/>
    <property type="match status" value="1"/>
</dbReference>
<evidence type="ECO:0000256" key="6">
    <source>
        <dbReference type="SAM" id="MobiDB-lite"/>
    </source>
</evidence>
<keyword evidence="1" id="KW-0488">Methylation</keyword>
<keyword evidence="4" id="KW-0949">S-adenosyl-L-methionine</keyword>
<dbReference type="InterPro" id="IPR014776">
    <property type="entry name" value="4pyrrole_Mease_sub2"/>
</dbReference>
<dbReference type="SUPFAM" id="SSF53790">
    <property type="entry name" value="Tetrapyrrole methylase"/>
    <property type="match status" value="1"/>
</dbReference>
<gene>
    <name evidence="8" type="primary">SPOSA6832_03826</name>
</gene>
<dbReference type="Gene3D" id="3.30.950.10">
    <property type="entry name" value="Methyltransferase, Cobalt-precorrin-4 Transmethylase, Domain 2"/>
    <property type="match status" value="1"/>
</dbReference>
<dbReference type="OrthoDB" id="508204at2759"/>
<evidence type="ECO:0000313" key="8">
    <source>
        <dbReference type="EMBL" id="CEQ42054.1"/>
    </source>
</evidence>
<feature type="compositionally biased region" description="Low complexity" evidence="6">
    <location>
        <begin position="344"/>
        <end position="366"/>
    </location>
</feature>
<dbReference type="Gene3D" id="3.40.50.720">
    <property type="entry name" value="NAD(P)-binding Rossmann-like Domain"/>
    <property type="match status" value="1"/>
</dbReference>
<evidence type="ECO:0000256" key="2">
    <source>
        <dbReference type="ARBA" id="ARBA00022603"/>
    </source>
</evidence>
<keyword evidence="9" id="KW-1185">Reference proteome</keyword>
<dbReference type="GO" id="GO:0019354">
    <property type="term" value="P:siroheme biosynthetic process"/>
    <property type="evidence" value="ECO:0007669"/>
    <property type="project" value="InterPro"/>
</dbReference>
<comment type="similarity">
    <text evidence="5">In the N-terminal section; belongs to the precorrin methyltransferase family.</text>
</comment>
<dbReference type="Proteomes" id="UP000243876">
    <property type="component" value="Unassembled WGS sequence"/>
</dbReference>
<feature type="domain" description="Tetrapyrrole methylase" evidence="7">
    <location>
        <begin position="389"/>
        <end position="609"/>
    </location>
</feature>
<organism evidence="8 9">
    <name type="scientific">Sporidiobolus salmonicolor</name>
    <name type="common">Yeast-like fungus</name>
    <name type="synonym">Sporobolomyces salmonicolor</name>
    <dbReference type="NCBI Taxonomy" id="5005"/>
    <lineage>
        <taxon>Eukaryota</taxon>
        <taxon>Fungi</taxon>
        <taxon>Dikarya</taxon>
        <taxon>Basidiomycota</taxon>
        <taxon>Pucciniomycotina</taxon>
        <taxon>Microbotryomycetes</taxon>
        <taxon>Sporidiobolales</taxon>
        <taxon>Sporidiobolaceae</taxon>
        <taxon>Sporobolomyces</taxon>
    </lineage>
</organism>
<dbReference type="PANTHER" id="PTHR45790">
    <property type="entry name" value="SIROHEME SYNTHASE-RELATED"/>
    <property type="match status" value="1"/>
</dbReference>
<dbReference type="Pfam" id="PF00590">
    <property type="entry name" value="TP_methylase"/>
    <property type="match status" value="1"/>
</dbReference>